<evidence type="ECO:0000256" key="7">
    <source>
        <dbReference type="ARBA" id="ARBA00022729"/>
    </source>
</evidence>
<dbReference type="PANTHER" id="PTHR18976">
    <property type="entry name" value="APOLIPOPROTEIN"/>
    <property type="match status" value="1"/>
</dbReference>
<evidence type="ECO:0000256" key="6">
    <source>
        <dbReference type="ARBA" id="ARBA00022530"/>
    </source>
</evidence>
<dbReference type="GO" id="GO:0042627">
    <property type="term" value="C:chylomicron"/>
    <property type="evidence" value="ECO:0007669"/>
    <property type="project" value="TreeGrafter"/>
</dbReference>
<sequence length="271" mass="31550">MKVAVVILVLAAISACHARALQHDEPKTGWEETVHRFWQYVADLNTKADGVMQDIKDSQLRREMDTLITDTMDELVIYRDDIQSKLMPFARDTSEKLRDDMQLLINKLYTDMSDARDRSTQYANEMKTMMEQNADDIMNRVSAYTRKLKKRLNKDSEEIRNTATIYLEELQARASQNMESVKERLEPYVNQAHEKATERLGSLSELFKTQTQDLTEKFESQASAIRERLEQTAQDLRLTLEGQLEELTNWFTPYAAKIREQLKTVSDKIQA</sequence>
<comment type="function">
    <text evidence="11">APOE is an apolipoprotein, a protein associating with lipid particles, that mainly functions in lipoprotein-mediated lipid transport between organs via the plasma and interstitial fluids. APOE is a core component of plasma lipoproteins and is involved in their production, conversion and clearance. Apolipoproteins are amphipathic molecules that interact both with lipids of the lipoprotein particle core and the aqueous environment of the plasma.</text>
</comment>
<proteinExistence type="inferred from homology"/>
<dbReference type="SUPFAM" id="SSF58113">
    <property type="entry name" value="Apolipoprotein A-I"/>
    <property type="match status" value="1"/>
</dbReference>
<dbReference type="GO" id="GO:0042157">
    <property type="term" value="P:lipoprotein metabolic process"/>
    <property type="evidence" value="ECO:0007669"/>
    <property type="project" value="InterPro"/>
</dbReference>
<feature type="signal peptide" evidence="12">
    <location>
        <begin position="1"/>
        <end position="18"/>
    </location>
</feature>
<dbReference type="InterPro" id="IPR050163">
    <property type="entry name" value="Apolipoprotein_A1/A4/E"/>
</dbReference>
<feature type="chain" id="PRO_5039477515" description="Apolipoprotein E" evidence="12">
    <location>
        <begin position="19"/>
        <end position="271"/>
    </location>
</feature>
<dbReference type="GO" id="GO:0034361">
    <property type="term" value="C:very-low-density lipoprotein particle"/>
    <property type="evidence" value="ECO:0007669"/>
    <property type="project" value="TreeGrafter"/>
</dbReference>
<dbReference type="GO" id="GO:1903561">
    <property type="term" value="C:extracellular vesicle"/>
    <property type="evidence" value="ECO:0007669"/>
    <property type="project" value="TreeGrafter"/>
</dbReference>
<evidence type="ECO:0000256" key="4">
    <source>
        <dbReference type="ARBA" id="ARBA00022448"/>
    </source>
</evidence>
<evidence type="ECO:0000256" key="12">
    <source>
        <dbReference type="SAM" id="SignalP"/>
    </source>
</evidence>
<comment type="subunit">
    <text evidence="3">Homotetramer.</text>
</comment>
<dbReference type="GO" id="GO:0034364">
    <property type="term" value="C:high-density lipoprotein particle"/>
    <property type="evidence" value="ECO:0007669"/>
    <property type="project" value="TreeGrafter"/>
</dbReference>
<dbReference type="Proteomes" id="UP001044222">
    <property type="component" value="Unassembled WGS sequence"/>
</dbReference>
<keyword evidence="6" id="KW-0272">Extracellular matrix</keyword>
<dbReference type="Pfam" id="PF01442">
    <property type="entry name" value="Apolipoprotein"/>
    <property type="match status" value="1"/>
</dbReference>
<keyword evidence="14" id="KW-1185">Reference proteome</keyword>
<dbReference type="GO" id="GO:0033700">
    <property type="term" value="P:phospholipid efflux"/>
    <property type="evidence" value="ECO:0007669"/>
    <property type="project" value="TreeGrafter"/>
</dbReference>
<keyword evidence="7 12" id="KW-0732">Signal</keyword>
<dbReference type="PROSITE" id="PS51257">
    <property type="entry name" value="PROKAR_LIPOPROTEIN"/>
    <property type="match status" value="1"/>
</dbReference>
<dbReference type="GO" id="GO:0060228">
    <property type="term" value="F:phosphatidylcholine-sterol O-acyltransferase activator activity"/>
    <property type="evidence" value="ECO:0007669"/>
    <property type="project" value="TreeGrafter"/>
</dbReference>
<evidence type="ECO:0000256" key="8">
    <source>
        <dbReference type="ARBA" id="ARBA00022737"/>
    </source>
</evidence>
<reference evidence="13" key="1">
    <citation type="submission" date="2021-01" db="EMBL/GenBank/DDBJ databases">
        <title>A chromosome-scale assembly of European eel, Anguilla anguilla.</title>
        <authorList>
            <person name="Henkel C."/>
            <person name="Jong-Raadsen S.A."/>
            <person name="Dufour S."/>
            <person name="Weltzien F.-A."/>
            <person name="Palstra A.P."/>
            <person name="Pelster B."/>
            <person name="Spaink H.P."/>
            <person name="Van Den Thillart G.E."/>
            <person name="Jansen H."/>
            <person name="Zahm M."/>
            <person name="Klopp C."/>
            <person name="Cedric C."/>
            <person name="Louis A."/>
            <person name="Berthelot C."/>
            <person name="Parey E."/>
            <person name="Roest Crollius H."/>
            <person name="Montfort J."/>
            <person name="Robinson-Rechavi M."/>
            <person name="Bucao C."/>
            <person name="Bouchez O."/>
            <person name="Gislard M."/>
            <person name="Lluch J."/>
            <person name="Milhes M."/>
            <person name="Lampietro C."/>
            <person name="Lopez Roques C."/>
            <person name="Donnadieu C."/>
            <person name="Braasch I."/>
            <person name="Desvignes T."/>
            <person name="Postlethwait J."/>
            <person name="Bobe J."/>
            <person name="Guiguen Y."/>
            <person name="Dirks R."/>
        </authorList>
    </citation>
    <scope>NUCLEOTIDE SEQUENCE</scope>
    <source>
        <strain evidence="13">Tag_6206</strain>
        <tissue evidence="13">Liver</tissue>
    </source>
</reference>
<keyword evidence="8" id="KW-0677">Repeat</keyword>
<dbReference type="FunFam" id="1.20.120.20:FF:000010">
    <property type="entry name" value="Apolipoprotein E"/>
    <property type="match status" value="1"/>
</dbReference>
<comment type="subcellular location">
    <subcellularLocation>
        <location evidence="1">Secreted</location>
        <location evidence="1">Extracellular space</location>
        <location evidence="1">Extracellular matrix</location>
    </subcellularLocation>
</comment>
<keyword evidence="4" id="KW-0813">Transport</keyword>
<dbReference type="GO" id="GO:0055090">
    <property type="term" value="P:acylglycerol homeostasis"/>
    <property type="evidence" value="ECO:0007669"/>
    <property type="project" value="TreeGrafter"/>
</dbReference>
<dbReference type="Gene3D" id="1.20.120.20">
    <property type="entry name" value="Apolipoprotein"/>
    <property type="match status" value="2"/>
</dbReference>
<dbReference type="OrthoDB" id="9886755at2759"/>
<evidence type="ECO:0000256" key="2">
    <source>
        <dbReference type="ARBA" id="ARBA00008788"/>
    </source>
</evidence>
<dbReference type="InterPro" id="IPR000074">
    <property type="entry name" value="ApoA_E"/>
</dbReference>
<dbReference type="OMA" id="TYMGEIQ"/>
<evidence type="ECO:0000256" key="11">
    <source>
        <dbReference type="ARBA" id="ARBA00056320"/>
    </source>
</evidence>
<protein>
    <recommendedName>
        <fullName evidence="15">Apolipoprotein E</fullName>
    </recommendedName>
</protein>
<dbReference type="GO" id="GO:0034362">
    <property type="term" value="C:low-density lipoprotein particle"/>
    <property type="evidence" value="ECO:0007669"/>
    <property type="project" value="TreeGrafter"/>
</dbReference>
<keyword evidence="10" id="KW-0446">Lipid-binding</keyword>
<dbReference type="PANTHER" id="PTHR18976:SF2">
    <property type="entry name" value="APOLIPOPROTEIN E"/>
    <property type="match status" value="1"/>
</dbReference>
<evidence type="ECO:0000256" key="9">
    <source>
        <dbReference type="ARBA" id="ARBA00023055"/>
    </source>
</evidence>
<comment type="similarity">
    <text evidence="2">Belongs to the apolipoprotein A1/A4/E family.</text>
</comment>
<gene>
    <name evidence="13" type="ORF">ANANG_G00005570</name>
</gene>
<dbReference type="EMBL" id="JAFIRN010000001">
    <property type="protein sequence ID" value="KAG5856205.1"/>
    <property type="molecule type" value="Genomic_DNA"/>
</dbReference>
<dbReference type="GO" id="GO:0033344">
    <property type="term" value="P:cholesterol efflux"/>
    <property type="evidence" value="ECO:0007669"/>
    <property type="project" value="TreeGrafter"/>
</dbReference>
<dbReference type="GO" id="GO:0005543">
    <property type="term" value="F:phospholipid binding"/>
    <property type="evidence" value="ECO:0007669"/>
    <property type="project" value="TreeGrafter"/>
</dbReference>
<evidence type="ECO:0000313" key="13">
    <source>
        <dbReference type="EMBL" id="KAG5856205.1"/>
    </source>
</evidence>
<evidence type="ECO:0000256" key="3">
    <source>
        <dbReference type="ARBA" id="ARBA00011881"/>
    </source>
</evidence>
<evidence type="ECO:0000256" key="10">
    <source>
        <dbReference type="ARBA" id="ARBA00023121"/>
    </source>
</evidence>
<dbReference type="GO" id="GO:0120020">
    <property type="term" value="F:cholesterol transfer activity"/>
    <property type="evidence" value="ECO:0007669"/>
    <property type="project" value="TreeGrafter"/>
</dbReference>
<comment type="caution">
    <text evidence="13">The sequence shown here is derived from an EMBL/GenBank/DDBJ whole genome shotgun (WGS) entry which is preliminary data.</text>
</comment>
<evidence type="ECO:0000256" key="1">
    <source>
        <dbReference type="ARBA" id="ARBA00004498"/>
    </source>
</evidence>
<evidence type="ECO:0008006" key="15">
    <source>
        <dbReference type="Google" id="ProtNLM"/>
    </source>
</evidence>
<organism evidence="13 14">
    <name type="scientific">Anguilla anguilla</name>
    <name type="common">European freshwater eel</name>
    <name type="synonym">Muraena anguilla</name>
    <dbReference type="NCBI Taxonomy" id="7936"/>
    <lineage>
        <taxon>Eukaryota</taxon>
        <taxon>Metazoa</taxon>
        <taxon>Chordata</taxon>
        <taxon>Craniata</taxon>
        <taxon>Vertebrata</taxon>
        <taxon>Euteleostomi</taxon>
        <taxon>Actinopterygii</taxon>
        <taxon>Neopterygii</taxon>
        <taxon>Teleostei</taxon>
        <taxon>Anguilliformes</taxon>
        <taxon>Anguillidae</taxon>
        <taxon>Anguilla</taxon>
    </lineage>
</organism>
<keyword evidence="9" id="KW-0445">Lipid transport</keyword>
<dbReference type="GO" id="GO:0008203">
    <property type="term" value="P:cholesterol metabolic process"/>
    <property type="evidence" value="ECO:0007669"/>
    <property type="project" value="TreeGrafter"/>
</dbReference>
<evidence type="ECO:0000313" key="14">
    <source>
        <dbReference type="Proteomes" id="UP001044222"/>
    </source>
</evidence>
<keyword evidence="5" id="KW-0964">Secreted</keyword>
<dbReference type="AlphaFoldDB" id="A0A9D3MWX1"/>
<accession>A0A9D3MWX1</accession>
<evidence type="ECO:0000256" key="5">
    <source>
        <dbReference type="ARBA" id="ARBA00022525"/>
    </source>
</evidence>
<name>A0A9D3MWX1_ANGAN</name>